<proteinExistence type="predicted"/>
<reference evidence="1 2" key="1">
    <citation type="journal article" date="2008" name="Nature">
        <title>The genome of Laccaria bicolor provides insights into mycorrhizal symbiosis.</title>
        <authorList>
            <person name="Martin F."/>
            <person name="Aerts A."/>
            <person name="Ahren D."/>
            <person name="Brun A."/>
            <person name="Danchin E.G.J."/>
            <person name="Duchaussoy F."/>
            <person name="Gibon J."/>
            <person name="Kohler A."/>
            <person name="Lindquist E."/>
            <person name="Pereda V."/>
            <person name="Salamov A."/>
            <person name="Shapiro H.J."/>
            <person name="Wuyts J."/>
            <person name="Blaudez D."/>
            <person name="Buee M."/>
            <person name="Brokstein P."/>
            <person name="Canbaeck B."/>
            <person name="Cohen D."/>
            <person name="Courty P.E."/>
            <person name="Coutinho P.M."/>
            <person name="Delaruelle C."/>
            <person name="Detter J.C."/>
            <person name="Deveau A."/>
            <person name="DiFazio S."/>
            <person name="Duplessis S."/>
            <person name="Fraissinet-Tachet L."/>
            <person name="Lucic E."/>
            <person name="Frey-Klett P."/>
            <person name="Fourrey C."/>
            <person name="Feussner I."/>
            <person name="Gay G."/>
            <person name="Grimwood J."/>
            <person name="Hoegger P.J."/>
            <person name="Jain P."/>
            <person name="Kilaru S."/>
            <person name="Labbe J."/>
            <person name="Lin Y.C."/>
            <person name="Legue V."/>
            <person name="Le Tacon F."/>
            <person name="Marmeisse R."/>
            <person name="Melayah D."/>
            <person name="Montanini B."/>
            <person name="Muratet M."/>
            <person name="Nehls U."/>
            <person name="Niculita-Hirzel H."/>
            <person name="Oudot-Le Secq M.P."/>
            <person name="Peter M."/>
            <person name="Quesneville H."/>
            <person name="Rajashekar B."/>
            <person name="Reich M."/>
            <person name="Rouhier N."/>
            <person name="Schmutz J."/>
            <person name="Yin T."/>
            <person name="Chalot M."/>
            <person name="Henrissat B."/>
            <person name="Kuees U."/>
            <person name="Lucas S."/>
            <person name="Van de Peer Y."/>
            <person name="Podila G.K."/>
            <person name="Polle A."/>
            <person name="Pukkila P.J."/>
            <person name="Richardson P.M."/>
            <person name="Rouze P."/>
            <person name="Sanders I.R."/>
            <person name="Stajich J.E."/>
            <person name="Tunlid A."/>
            <person name="Tuskan G."/>
            <person name="Grigoriev I.V."/>
        </authorList>
    </citation>
    <scope>NUCLEOTIDE SEQUENCE [LARGE SCALE GENOMIC DNA]</scope>
    <source>
        <strain evidence="2">S238N-H82 / ATCC MYA-4686</strain>
    </source>
</reference>
<dbReference type="RefSeq" id="XP_001883152.1">
    <property type="nucleotide sequence ID" value="XM_001883117.1"/>
</dbReference>
<dbReference type="OrthoDB" id="9927103at2759"/>
<evidence type="ECO:0000313" key="2">
    <source>
        <dbReference type="Proteomes" id="UP000001194"/>
    </source>
</evidence>
<dbReference type="GeneID" id="6078774"/>
<name>B0DGL6_LACBS</name>
<dbReference type="HOGENOM" id="CLU_2097291_0_0_1"/>
<dbReference type="Proteomes" id="UP000001194">
    <property type="component" value="Unassembled WGS sequence"/>
</dbReference>
<dbReference type="KEGG" id="lbc:LACBIDRAFT_300375"/>
<dbReference type="EMBL" id="DS547109">
    <property type="protein sequence ID" value="EDR06291.1"/>
    <property type="molecule type" value="Genomic_DNA"/>
</dbReference>
<dbReference type="InParanoid" id="B0DGL6"/>
<sequence length="116" mass="13519">MEFRDCISANRRHTRLRIHINSRLCRSNTWKTRRCGPPTWPSHGPALYAWEEFQEMGELIRKKFESLGDFEMVCSLLCIFPKTIRRSAKEVLQELPESVAKTGLVALTERVVGRRS</sequence>
<dbReference type="STRING" id="486041.B0DGL6"/>
<protein>
    <submittedName>
        <fullName evidence="1">Predicted protein</fullName>
    </submittedName>
</protein>
<gene>
    <name evidence="1" type="ORF">LACBIDRAFT_300375</name>
</gene>
<keyword evidence="2" id="KW-1185">Reference proteome</keyword>
<accession>B0DGL6</accession>
<evidence type="ECO:0000313" key="1">
    <source>
        <dbReference type="EMBL" id="EDR06291.1"/>
    </source>
</evidence>
<dbReference type="AlphaFoldDB" id="B0DGL6"/>
<organism evidence="2">
    <name type="scientific">Laccaria bicolor (strain S238N-H82 / ATCC MYA-4686)</name>
    <name type="common">Bicoloured deceiver</name>
    <name type="synonym">Laccaria laccata var. bicolor</name>
    <dbReference type="NCBI Taxonomy" id="486041"/>
    <lineage>
        <taxon>Eukaryota</taxon>
        <taxon>Fungi</taxon>
        <taxon>Dikarya</taxon>
        <taxon>Basidiomycota</taxon>
        <taxon>Agaricomycotina</taxon>
        <taxon>Agaricomycetes</taxon>
        <taxon>Agaricomycetidae</taxon>
        <taxon>Agaricales</taxon>
        <taxon>Agaricineae</taxon>
        <taxon>Hydnangiaceae</taxon>
        <taxon>Laccaria</taxon>
    </lineage>
</organism>